<evidence type="ECO:0000313" key="2">
    <source>
        <dbReference type="EMBL" id="KAK0749511.1"/>
    </source>
</evidence>
<evidence type="ECO:0008006" key="4">
    <source>
        <dbReference type="Google" id="ProtNLM"/>
    </source>
</evidence>
<feature type="transmembrane region" description="Helical" evidence="1">
    <location>
        <begin position="128"/>
        <end position="147"/>
    </location>
</feature>
<keyword evidence="1" id="KW-0472">Membrane</keyword>
<protein>
    <recommendedName>
        <fullName evidence="4">Transmembrane protein</fullName>
    </recommendedName>
</protein>
<keyword evidence="1" id="KW-1133">Transmembrane helix</keyword>
<evidence type="ECO:0000313" key="3">
    <source>
        <dbReference type="Proteomes" id="UP001172155"/>
    </source>
</evidence>
<organism evidence="2 3">
    <name type="scientific">Schizothecium vesticola</name>
    <dbReference type="NCBI Taxonomy" id="314040"/>
    <lineage>
        <taxon>Eukaryota</taxon>
        <taxon>Fungi</taxon>
        <taxon>Dikarya</taxon>
        <taxon>Ascomycota</taxon>
        <taxon>Pezizomycotina</taxon>
        <taxon>Sordariomycetes</taxon>
        <taxon>Sordariomycetidae</taxon>
        <taxon>Sordariales</taxon>
        <taxon>Schizotheciaceae</taxon>
        <taxon>Schizothecium</taxon>
    </lineage>
</organism>
<gene>
    <name evidence="2" type="ORF">B0T18DRAFT_107684</name>
</gene>
<reference evidence="2" key="1">
    <citation type="submission" date="2023-06" db="EMBL/GenBank/DDBJ databases">
        <title>Genome-scale phylogeny and comparative genomics of the fungal order Sordariales.</title>
        <authorList>
            <consortium name="Lawrence Berkeley National Laboratory"/>
            <person name="Hensen N."/>
            <person name="Bonometti L."/>
            <person name="Westerberg I."/>
            <person name="Brannstrom I.O."/>
            <person name="Guillou S."/>
            <person name="Cros-Aarteil S."/>
            <person name="Calhoun S."/>
            <person name="Haridas S."/>
            <person name="Kuo A."/>
            <person name="Mondo S."/>
            <person name="Pangilinan J."/>
            <person name="Riley R."/>
            <person name="LaButti K."/>
            <person name="Andreopoulos B."/>
            <person name="Lipzen A."/>
            <person name="Chen C."/>
            <person name="Yanf M."/>
            <person name="Daum C."/>
            <person name="Ng V."/>
            <person name="Clum A."/>
            <person name="Steindorff A."/>
            <person name="Ohm R."/>
            <person name="Martin F."/>
            <person name="Silar P."/>
            <person name="Natvig D."/>
            <person name="Lalanne C."/>
            <person name="Gautier V."/>
            <person name="Ament-velasquez S.L."/>
            <person name="Kruys A."/>
            <person name="Hutchinson M.I."/>
            <person name="Powell A.J."/>
            <person name="Barry K."/>
            <person name="Miller A.N."/>
            <person name="Grigoriev I.V."/>
            <person name="Debuchy R."/>
            <person name="Gladieux P."/>
            <person name="Thoren M.H."/>
            <person name="Johannesson H."/>
        </authorList>
    </citation>
    <scope>NUCLEOTIDE SEQUENCE</scope>
    <source>
        <strain evidence="2">SMH3187-1</strain>
    </source>
</reference>
<proteinExistence type="predicted"/>
<comment type="caution">
    <text evidence="2">The sequence shown here is derived from an EMBL/GenBank/DDBJ whole genome shotgun (WGS) entry which is preliminary data.</text>
</comment>
<dbReference type="AlphaFoldDB" id="A0AA40F1U1"/>
<keyword evidence="1" id="KW-0812">Transmembrane</keyword>
<name>A0AA40F1U1_9PEZI</name>
<accession>A0AA40F1U1</accession>
<dbReference type="Proteomes" id="UP001172155">
    <property type="component" value="Unassembled WGS sequence"/>
</dbReference>
<dbReference type="EMBL" id="JAUKUD010000003">
    <property type="protein sequence ID" value="KAK0749511.1"/>
    <property type="molecule type" value="Genomic_DNA"/>
</dbReference>
<evidence type="ECO:0000256" key="1">
    <source>
        <dbReference type="SAM" id="Phobius"/>
    </source>
</evidence>
<sequence>MRACCYAAFKHPKEETKDDIRWRGLTGFPAFLSTSHLPSRRAVLSSTGCPTTRLQHSSAVASARDGSIPRPGPGRDRRFEGTAETREVWKSLCRPKHATFFCRNASQHFPGCRTHFEPVGLIRVLPGSLFPISSILCFSLILVLLFLSRRGLRFAAPSTPVHPTNRSVKPSIAACQQRSRPPPSPPSCTWELEHTAWRRPGRLKTKFG</sequence>
<keyword evidence="3" id="KW-1185">Reference proteome</keyword>